<dbReference type="PANTHER" id="PTHR34821:SF2">
    <property type="entry name" value="INNER MEMBRANE PROTEIN YDCZ"/>
    <property type="match status" value="1"/>
</dbReference>
<name>A0A8J3Z1D2_9ACTN</name>
<dbReference type="Proteomes" id="UP000612585">
    <property type="component" value="Unassembled WGS sequence"/>
</dbReference>
<dbReference type="Pfam" id="PF04657">
    <property type="entry name" value="DMT_YdcZ"/>
    <property type="match status" value="2"/>
</dbReference>
<keyword evidence="1" id="KW-1133">Transmembrane helix</keyword>
<keyword evidence="1" id="KW-0472">Membrane</keyword>
<dbReference type="GO" id="GO:0005886">
    <property type="term" value="C:plasma membrane"/>
    <property type="evidence" value="ECO:0007669"/>
    <property type="project" value="TreeGrafter"/>
</dbReference>
<dbReference type="EMBL" id="BOPG01000019">
    <property type="protein sequence ID" value="GIJ55499.1"/>
    <property type="molecule type" value="Genomic_DNA"/>
</dbReference>
<keyword evidence="1" id="KW-0812">Transmembrane</keyword>
<sequence length="305" mass="30451">MSVALLSAALVIGCLLAVQASVNIQLGTALGTPYGASTAQLMVATTILALLALTAGALGALGALPDATWWHLVGGLASPLYITSGILLFPRVGAVLSVGLFVTGQVFASLALDGGGLLDVPRRPLTAATVAGAVAVLAGISTIVVGQRAGGIPMARAGWLGLGLVAGAALPVQGAINARLRADLGEPLAVGLVSFAVATLTIVVVLLVLLALKGTARPRVGALGTVPWWGWLGGACAAAYVTATFLLIPRIGAATTIALTVTGQQLASALIDHYGLFRLPRRPLTVTRLGGLGLLVAGCLLVQFG</sequence>
<keyword evidence="3" id="KW-1185">Reference proteome</keyword>
<feature type="transmembrane region" description="Helical" evidence="1">
    <location>
        <begin position="124"/>
        <end position="145"/>
    </location>
</feature>
<feature type="transmembrane region" description="Helical" evidence="1">
    <location>
        <begin position="68"/>
        <end position="88"/>
    </location>
</feature>
<feature type="transmembrane region" description="Helical" evidence="1">
    <location>
        <begin position="39"/>
        <end position="61"/>
    </location>
</feature>
<accession>A0A8J3Z1D2</accession>
<evidence type="ECO:0000313" key="3">
    <source>
        <dbReference type="Proteomes" id="UP000612585"/>
    </source>
</evidence>
<proteinExistence type="predicted"/>
<evidence type="ECO:0000256" key="1">
    <source>
        <dbReference type="SAM" id="Phobius"/>
    </source>
</evidence>
<evidence type="ECO:0008006" key="4">
    <source>
        <dbReference type="Google" id="ProtNLM"/>
    </source>
</evidence>
<feature type="transmembrane region" description="Helical" evidence="1">
    <location>
        <begin position="188"/>
        <end position="212"/>
    </location>
</feature>
<organism evidence="2 3">
    <name type="scientific">Virgisporangium aurantiacum</name>
    <dbReference type="NCBI Taxonomy" id="175570"/>
    <lineage>
        <taxon>Bacteria</taxon>
        <taxon>Bacillati</taxon>
        <taxon>Actinomycetota</taxon>
        <taxon>Actinomycetes</taxon>
        <taxon>Micromonosporales</taxon>
        <taxon>Micromonosporaceae</taxon>
        <taxon>Virgisporangium</taxon>
    </lineage>
</organism>
<comment type="caution">
    <text evidence="2">The sequence shown here is derived from an EMBL/GenBank/DDBJ whole genome shotgun (WGS) entry which is preliminary data.</text>
</comment>
<dbReference type="AlphaFoldDB" id="A0A8J3Z1D2"/>
<evidence type="ECO:0000313" key="2">
    <source>
        <dbReference type="EMBL" id="GIJ55499.1"/>
    </source>
</evidence>
<protein>
    <recommendedName>
        <fullName evidence="4">Transporter family-2 protein</fullName>
    </recommendedName>
</protein>
<feature type="transmembrane region" description="Helical" evidence="1">
    <location>
        <begin position="157"/>
        <end position="176"/>
    </location>
</feature>
<dbReference type="InterPro" id="IPR006750">
    <property type="entry name" value="YdcZ"/>
</dbReference>
<feature type="transmembrane region" description="Helical" evidence="1">
    <location>
        <begin position="94"/>
        <end position="112"/>
    </location>
</feature>
<dbReference type="RefSeq" id="WP_203992410.1">
    <property type="nucleotide sequence ID" value="NZ_BOPG01000019.1"/>
</dbReference>
<gene>
    <name evidence="2" type="ORF">Vau01_030150</name>
</gene>
<reference evidence="2" key="1">
    <citation type="submission" date="2021-01" db="EMBL/GenBank/DDBJ databases">
        <title>Whole genome shotgun sequence of Virgisporangium aurantiacum NBRC 16421.</title>
        <authorList>
            <person name="Komaki H."/>
            <person name="Tamura T."/>
        </authorList>
    </citation>
    <scope>NUCLEOTIDE SEQUENCE</scope>
    <source>
        <strain evidence="2">NBRC 16421</strain>
    </source>
</reference>
<dbReference type="PANTHER" id="PTHR34821">
    <property type="entry name" value="INNER MEMBRANE PROTEIN YDCZ"/>
    <property type="match status" value="1"/>
</dbReference>
<feature type="transmembrane region" description="Helical" evidence="1">
    <location>
        <begin position="228"/>
        <end position="248"/>
    </location>
</feature>